<sequence>MTVSLAKSDDEIKQLPLVELTYELLKAKKEPIYFREIMEEIRKLRGMTENEAMEVIARLYTEINIDGRFIHLGQNVWGLKRWYPIEKANERPQSSKRFVRSTGDAFSDDDELLDDYDEESSEEDLDDSDDAEAVDFDSRESEDDDFDDSDDADEVDDAEEDFDGEDEEDIEEEFADETEDEDDELDDANPDDDDE</sequence>
<dbReference type="EMBL" id="CP071182">
    <property type="protein sequence ID" value="QSO47619.1"/>
    <property type="molecule type" value="Genomic_DNA"/>
</dbReference>
<organism evidence="9 10">
    <name type="scientific">Alicyclobacillus mengziensis</name>
    <dbReference type="NCBI Taxonomy" id="2931921"/>
    <lineage>
        <taxon>Bacteria</taxon>
        <taxon>Bacillati</taxon>
        <taxon>Bacillota</taxon>
        <taxon>Bacilli</taxon>
        <taxon>Bacillales</taxon>
        <taxon>Alicyclobacillaceae</taxon>
        <taxon>Alicyclobacillus</taxon>
    </lineage>
</organism>
<dbReference type="GO" id="GO:0006351">
    <property type="term" value="P:DNA-templated transcription"/>
    <property type="evidence" value="ECO:0007669"/>
    <property type="project" value="InterPro"/>
</dbReference>
<evidence type="ECO:0000256" key="5">
    <source>
        <dbReference type="ARBA" id="ARBA00023163"/>
    </source>
</evidence>
<evidence type="ECO:0000256" key="4">
    <source>
        <dbReference type="ARBA" id="ARBA00022695"/>
    </source>
</evidence>
<evidence type="ECO:0000256" key="1">
    <source>
        <dbReference type="ARBA" id="ARBA00009828"/>
    </source>
</evidence>
<evidence type="ECO:0000259" key="8">
    <source>
        <dbReference type="PROSITE" id="PS51913"/>
    </source>
</evidence>
<dbReference type="Pfam" id="PF05066">
    <property type="entry name" value="HARE-HTH"/>
    <property type="match status" value="1"/>
</dbReference>
<dbReference type="HAMAP" id="MF_00357">
    <property type="entry name" value="RNApol_bact_RpoE"/>
    <property type="match status" value="1"/>
</dbReference>
<feature type="region of interest" description="Disordered" evidence="7">
    <location>
        <begin position="93"/>
        <end position="195"/>
    </location>
</feature>
<dbReference type="Gene3D" id="1.10.10.1250">
    <property type="entry name" value="RNA polymerase, subunit delta, N-terminal domain"/>
    <property type="match status" value="1"/>
</dbReference>
<keyword evidence="5 6" id="KW-0804">Transcription</keyword>
<dbReference type="NCBIfam" id="TIGR04567">
    <property type="entry name" value="RNAP_delt_lowGC"/>
    <property type="match status" value="1"/>
</dbReference>
<dbReference type="GO" id="GO:0000428">
    <property type="term" value="C:DNA-directed RNA polymerase complex"/>
    <property type="evidence" value="ECO:0007669"/>
    <property type="project" value="UniProtKB-KW"/>
</dbReference>
<dbReference type="Proteomes" id="UP000663505">
    <property type="component" value="Chromosome"/>
</dbReference>
<evidence type="ECO:0000256" key="6">
    <source>
        <dbReference type="HAMAP-Rule" id="MF_00357"/>
    </source>
</evidence>
<dbReference type="KEGG" id="afx:JZ786_00710"/>
<keyword evidence="10" id="KW-1185">Reference proteome</keyword>
<reference evidence="9 10" key="1">
    <citation type="submission" date="2021-02" db="EMBL/GenBank/DDBJ databases">
        <title>Alicyclobacillus curvatus sp. nov. and Alicyclobacillus mengziensis sp. nov., two acidophilic bacteria isolated from acid mine drainage.</title>
        <authorList>
            <person name="Huang Y."/>
        </authorList>
    </citation>
    <scope>NUCLEOTIDE SEQUENCE [LARGE SCALE GENOMIC DNA]</scope>
    <source>
        <strain evidence="9 10">S30H14</strain>
    </source>
</reference>
<protein>
    <recommendedName>
        <fullName evidence="6">Probable DNA-directed RNA polymerase subunit delta</fullName>
    </recommendedName>
    <alternativeName>
        <fullName evidence="6">RNAP delta factor</fullName>
    </alternativeName>
</protein>
<dbReference type="PROSITE" id="PS51913">
    <property type="entry name" value="HTH_HARE"/>
    <property type="match status" value="1"/>
</dbReference>
<keyword evidence="2 6" id="KW-0240">DNA-directed RNA polymerase</keyword>
<keyword evidence="4 6" id="KW-0548">Nucleotidyltransferase</keyword>
<comment type="function">
    <text evidence="6">Participates in both the initiation and recycling phases of transcription. In the presence of the delta subunit, RNAP displays an increased specificity of transcription, a decreased affinity for nucleic acids, and an increased efficiency of RNA synthesis because of enhanced recycling.</text>
</comment>
<evidence type="ECO:0000313" key="10">
    <source>
        <dbReference type="Proteomes" id="UP000663505"/>
    </source>
</evidence>
<dbReference type="RefSeq" id="WP_206656963.1">
    <property type="nucleotide sequence ID" value="NZ_CP071182.1"/>
</dbReference>
<dbReference type="GO" id="GO:0003899">
    <property type="term" value="F:DNA-directed RNA polymerase activity"/>
    <property type="evidence" value="ECO:0007669"/>
    <property type="project" value="UniProtKB-UniRule"/>
</dbReference>
<feature type="compositionally biased region" description="Acidic residues" evidence="7">
    <location>
        <begin position="106"/>
        <end position="195"/>
    </location>
</feature>
<name>A0A9X7VYY3_9BACL</name>
<dbReference type="GO" id="GO:0006355">
    <property type="term" value="P:regulation of DNA-templated transcription"/>
    <property type="evidence" value="ECO:0007669"/>
    <property type="project" value="UniProtKB-UniRule"/>
</dbReference>
<dbReference type="InterPro" id="IPR029757">
    <property type="entry name" value="RpoE"/>
</dbReference>
<comment type="similarity">
    <text evidence="1 6">Belongs to the RpoE family.</text>
</comment>
<dbReference type="InterPro" id="IPR007759">
    <property type="entry name" value="Asxl_HARE-HTH"/>
</dbReference>
<evidence type="ECO:0000313" key="9">
    <source>
        <dbReference type="EMBL" id="QSO47619.1"/>
    </source>
</evidence>
<proteinExistence type="inferred from homology"/>
<gene>
    <name evidence="6 9" type="primary">rpoE</name>
    <name evidence="9" type="ORF">JZ786_00710</name>
</gene>
<dbReference type="AlphaFoldDB" id="A0A9X7VYY3"/>
<evidence type="ECO:0000256" key="2">
    <source>
        <dbReference type="ARBA" id="ARBA00022478"/>
    </source>
</evidence>
<evidence type="ECO:0000256" key="7">
    <source>
        <dbReference type="SAM" id="MobiDB-lite"/>
    </source>
</evidence>
<feature type="domain" description="HTH HARE-type" evidence="8">
    <location>
        <begin position="15"/>
        <end position="82"/>
    </location>
</feature>
<comment type="subunit">
    <text evidence="6">RNAP is composed of a core of 2 alpha, a beta and a beta' subunits. The core is associated with a delta subunit and one of several sigma factors.</text>
</comment>
<accession>A0A9X7VYY3</accession>
<evidence type="ECO:0000256" key="3">
    <source>
        <dbReference type="ARBA" id="ARBA00022679"/>
    </source>
</evidence>
<dbReference type="InterPro" id="IPR038087">
    <property type="entry name" value="RNAP_delta_N_dom_sf"/>
</dbReference>
<keyword evidence="3 6" id="KW-0808">Transferase</keyword>